<dbReference type="SMART" id="SM00823">
    <property type="entry name" value="PKS_PP"/>
    <property type="match status" value="3"/>
</dbReference>
<dbReference type="CDD" id="cd00833">
    <property type="entry name" value="PKS"/>
    <property type="match status" value="2"/>
</dbReference>
<keyword evidence="7" id="KW-0012">Acyltransferase</keyword>
<feature type="region of interest" description="N-terminal hotdog fold" evidence="8">
    <location>
        <begin position="1003"/>
        <end position="1130"/>
    </location>
</feature>
<dbReference type="Gene3D" id="1.10.1200.10">
    <property type="entry name" value="ACP-like"/>
    <property type="match status" value="3"/>
</dbReference>
<dbReference type="InterPro" id="IPR014031">
    <property type="entry name" value="Ketoacyl_synth_C"/>
</dbReference>
<evidence type="ECO:0000259" key="9">
    <source>
        <dbReference type="PROSITE" id="PS50075"/>
    </source>
</evidence>
<protein>
    <submittedName>
        <fullName evidence="12">Malonyl CoA-acyl carrier protein transacylase</fullName>
    </submittedName>
</protein>
<dbReference type="GO" id="GO:0004312">
    <property type="term" value="F:fatty acid synthase activity"/>
    <property type="evidence" value="ECO:0007669"/>
    <property type="project" value="TreeGrafter"/>
</dbReference>
<dbReference type="SUPFAM" id="SSF51735">
    <property type="entry name" value="NAD(P)-binding Rossmann-fold domains"/>
    <property type="match status" value="4"/>
</dbReference>
<dbReference type="SMART" id="SM00822">
    <property type="entry name" value="PKS_KR"/>
    <property type="match status" value="2"/>
</dbReference>
<reference evidence="12 13" key="1">
    <citation type="submission" date="2020-08" db="EMBL/GenBank/DDBJ databases">
        <title>Genomic Encyclopedia of Type Strains, Phase III (KMG-III): the genomes of soil and plant-associated and newly described type strains.</title>
        <authorList>
            <person name="Whitman W."/>
        </authorList>
    </citation>
    <scope>NUCLEOTIDE SEQUENCE [LARGE SCALE GENOMIC DNA]</scope>
    <source>
        <strain evidence="12 13">CECT 3266</strain>
    </source>
</reference>
<dbReference type="Pfam" id="PF21089">
    <property type="entry name" value="PKS_DH_N"/>
    <property type="match status" value="2"/>
</dbReference>
<evidence type="ECO:0000256" key="3">
    <source>
        <dbReference type="ARBA" id="ARBA00022553"/>
    </source>
</evidence>
<name>A0A7W7PL27_9ACTN</name>
<dbReference type="InterPro" id="IPR014043">
    <property type="entry name" value="Acyl_transferase_dom"/>
</dbReference>
<dbReference type="SUPFAM" id="SSF52151">
    <property type="entry name" value="FabD/lysophospholipase-like"/>
    <property type="match status" value="2"/>
</dbReference>
<dbReference type="Pfam" id="PF16197">
    <property type="entry name" value="KAsynt_C_assoc"/>
    <property type="match status" value="2"/>
</dbReference>
<dbReference type="Gene3D" id="3.40.47.10">
    <property type="match status" value="2"/>
</dbReference>
<dbReference type="SUPFAM" id="SSF55048">
    <property type="entry name" value="Probable ACP-binding domain of malonyl-CoA ACP transacylase"/>
    <property type="match status" value="2"/>
</dbReference>
<dbReference type="SMART" id="SM00825">
    <property type="entry name" value="PKS_KS"/>
    <property type="match status" value="2"/>
</dbReference>
<organism evidence="12 13">
    <name type="scientific">Streptomyces olivoverticillatus</name>
    <dbReference type="NCBI Taxonomy" id="66427"/>
    <lineage>
        <taxon>Bacteria</taxon>
        <taxon>Bacillati</taxon>
        <taxon>Actinomycetota</taxon>
        <taxon>Actinomycetes</taxon>
        <taxon>Kitasatosporales</taxon>
        <taxon>Streptomycetaceae</taxon>
        <taxon>Streptomyces</taxon>
    </lineage>
</organism>
<dbReference type="PROSITE" id="PS52019">
    <property type="entry name" value="PKS_MFAS_DH"/>
    <property type="match status" value="2"/>
</dbReference>
<dbReference type="FunFam" id="3.40.366.10:FF:000002">
    <property type="entry name" value="Probable polyketide synthase 2"/>
    <property type="match status" value="2"/>
</dbReference>
<proteinExistence type="predicted"/>
<dbReference type="InterPro" id="IPR016039">
    <property type="entry name" value="Thiolase-like"/>
</dbReference>
<dbReference type="InterPro" id="IPR016036">
    <property type="entry name" value="Malonyl_transacylase_ACP-bd"/>
</dbReference>
<keyword evidence="3" id="KW-0597">Phosphoprotein</keyword>
<dbReference type="GO" id="GO:0004315">
    <property type="term" value="F:3-oxoacyl-[acyl-carrier-protein] synthase activity"/>
    <property type="evidence" value="ECO:0007669"/>
    <property type="project" value="InterPro"/>
</dbReference>
<dbReference type="InterPro" id="IPR042104">
    <property type="entry name" value="PKS_dehydratase_sf"/>
</dbReference>
<dbReference type="InterPro" id="IPR055123">
    <property type="entry name" value="SpnB-like_Rossmann"/>
</dbReference>
<dbReference type="Pfam" id="PF22953">
    <property type="entry name" value="SpnB_Rossmann"/>
    <property type="match status" value="1"/>
</dbReference>
<feature type="domain" description="PKS/mFAS DH" evidence="11">
    <location>
        <begin position="1003"/>
        <end position="1276"/>
    </location>
</feature>
<evidence type="ECO:0000256" key="6">
    <source>
        <dbReference type="ARBA" id="ARBA00023268"/>
    </source>
</evidence>
<dbReference type="InterPro" id="IPR049900">
    <property type="entry name" value="PKS_mFAS_DH"/>
</dbReference>
<dbReference type="SMART" id="SM00826">
    <property type="entry name" value="PKS_DH"/>
    <property type="match status" value="2"/>
</dbReference>
<gene>
    <name evidence="12" type="ORF">FHS39_001351</name>
</gene>
<dbReference type="GO" id="GO:0006633">
    <property type="term" value="P:fatty acid biosynthetic process"/>
    <property type="evidence" value="ECO:0007669"/>
    <property type="project" value="InterPro"/>
</dbReference>
<dbReference type="InterPro" id="IPR049552">
    <property type="entry name" value="PKS_DH_N"/>
</dbReference>
<dbReference type="EMBL" id="JACHJH010000002">
    <property type="protein sequence ID" value="MBB4892340.1"/>
    <property type="molecule type" value="Genomic_DNA"/>
</dbReference>
<dbReference type="Gene3D" id="3.10.129.110">
    <property type="entry name" value="Polyketide synthase dehydratase"/>
    <property type="match status" value="2"/>
</dbReference>
<dbReference type="Gene3D" id="3.40.366.10">
    <property type="entry name" value="Malonyl-Coenzyme A Acyl Carrier Protein, domain 2"/>
    <property type="match status" value="2"/>
</dbReference>
<dbReference type="PROSITE" id="PS00606">
    <property type="entry name" value="KS3_1"/>
    <property type="match status" value="2"/>
</dbReference>
<dbReference type="InterPro" id="IPR036291">
    <property type="entry name" value="NAD(P)-bd_dom_sf"/>
</dbReference>
<dbReference type="Pfam" id="PF00109">
    <property type="entry name" value="ketoacyl-synt"/>
    <property type="match status" value="2"/>
</dbReference>
<evidence type="ECO:0000256" key="1">
    <source>
        <dbReference type="ARBA" id="ARBA00004792"/>
    </source>
</evidence>
<dbReference type="InterPro" id="IPR013968">
    <property type="entry name" value="PKS_KR"/>
</dbReference>
<feature type="active site" description="Proton acceptor; for dehydratase activity" evidence="8">
    <location>
        <position position="1035"/>
    </location>
</feature>
<dbReference type="PROSITE" id="PS50075">
    <property type="entry name" value="CARRIER"/>
    <property type="match status" value="3"/>
</dbReference>
<dbReference type="PROSITE" id="PS00012">
    <property type="entry name" value="PHOSPHOPANTETHEINE"/>
    <property type="match status" value="1"/>
</dbReference>
<dbReference type="PANTHER" id="PTHR43775:SF51">
    <property type="entry name" value="INACTIVE PHENOLPHTHIOCEROL SYNTHESIS POLYKETIDE SYNTHASE TYPE I PKS1-RELATED"/>
    <property type="match status" value="1"/>
</dbReference>
<keyword evidence="6" id="KW-0511">Multifunctional enzyme</keyword>
<evidence type="ECO:0000256" key="8">
    <source>
        <dbReference type="PROSITE-ProRule" id="PRU01363"/>
    </source>
</evidence>
<keyword evidence="4" id="KW-0808">Transferase</keyword>
<dbReference type="InterPro" id="IPR018201">
    <property type="entry name" value="Ketoacyl_synth_AS"/>
</dbReference>
<dbReference type="SUPFAM" id="SSF47336">
    <property type="entry name" value="ACP-like"/>
    <property type="match status" value="3"/>
</dbReference>
<dbReference type="Pfam" id="PF00550">
    <property type="entry name" value="PP-binding"/>
    <property type="match status" value="3"/>
</dbReference>
<evidence type="ECO:0000256" key="2">
    <source>
        <dbReference type="ARBA" id="ARBA00022450"/>
    </source>
</evidence>
<keyword evidence="5" id="KW-0045">Antibiotic biosynthesis</keyword>
<feature type="active site" description="Proton donor; for dehydratase activity" evidence="8">
    <location>
        <position position="1201"/>
    </location>
</feature>
<feature type="domain" description="Ketosynthase family 3 (KS3)" evidence="10">
    <location>
        <begin position="1799"/>
        <end position="2225"/>
    </location>
</feature>
<dbReference type="Proteomes" id="UP000556084">
    <property type="component" value="Unassembled WGS sequence"/>
</dbReference>
<evidence type="ECO:0000259" key="10">
    <source>
        <dbReference type="PROSITE" id="PS52004"/>
    </source>
</evidence>
<dbReference type="InterPro" id="IPR057326">
    <property type="entry name" value="KR_dom"/>
</dbReference>
<feature type="active site" description="Proton acceptor; for dehydratase activity" evidence="8">
    <location>
        <position position="2704"/>
    </location>
</feature>
<evidence type="ECO:0000256" key="7">
    <source>
        <dbReference type="ARBA" id="ARBA00023315"/>
    </source>
</evidence>
<dbReference type="InterPro" id="IPR001227">
    <property type="entry name" value="Ac_transferase_dom_sf"/>
</dbReference>
<feature type="domain" description="Ketosynthase family 3 (KS3)" evidence="10">
    <location>
        <begin position="123"/>
        <end position="549"/>
    </location>
</feature>
<dbReference type="PROSITE" id="PS52004">
    <property type="entry name" value="KS3_2"/>
    <property type="match status" value="2"/>
</dbReference>
<feature type="domain" description="Carrier" evidence="9">
    <location>
        <begin position="28"/>
        <end position="103"/>
    </location>
</feature>
<comment type="pathway">
    <text evidence="1">Antibiotic biosynthesis.</text>
</comment>
<dbReference type="InterPro" id="IPR016035">
    <property type="entry name" value="Acyl_Trfase/lysoPLipase"/>
</dbReference>
<dbReference type="GO" id="GO:0031177">
    <property type="term" value="F:phosphopantetheine binding"/>
    <property type="evidence" value="ECO:0007669"/>
    <property type="project" value="InterPro"/>
</dbReference>
<dbReference type="InterPro" id="IPR020807">
    <property type="entry name" value="PKS_DH"/>
</dbReference>
<dbReference type="SMART" id="SM00827">
    <property type="entry name" value="PKS_AT"/>
    <property type="match status" value="2"/>
</dbReference>
<dbReference type="SMART" id="SM01294">
    <property type="entry name" value="PKS_PP_betabranch"/>
    <property type="match status" value="2"/>
</dbReference>
<dbReference type="InterPro" id="IPR049551">
    <property type="entry name" value="PKS_DH_C"/>
</dbReference>
<feature type="region of interest" description="C-terminal hotdog fold" evidence="8">
    <location>
        <begin position="1142"/>
        <end position="1276"/>
    </location>
</feature>
<feature type="active site" description="Proton donor; for dehydratase activity" evidence="8">
    <location>
        <position position="2861"/>
    </location>
</feature>
<accession>A0A7W7PL27</accession>
<feature type="region of interest" description="N-terminal hotdog fold" evidence="8">
    <location>
        <begin position="2672"/>
        <end position="2790"/>
    </location>
</feature>
<keyword evidence="13" id="KW-1185">Reference proteome</keyword>
<dbReference type="Gene3D" id="3.40.50.720">
    <property type="entry name" value="NAD(P)-binding Rossmann-like Domain"/>
    <property type="match status" value="2"/>
</dbReference>
<dbReference type="PANTHER" id="PTHR43775">
    <property type="entry name" value="FATTY ACID SYNTHASE"/>
    <property type="match status" value="1"/>
</dbReference>
<dbReference type="SUPFAM" id="SSF53901">
    <property type="entry name" value="Thiolase-like"/>
    <property type="match status" value="2"/>
</dbReference>
<dbReference type="Pfam" id="PF00698">
    <property type="entry name" value="Acyl_transf_1"/>
    <property type="match status" value="2"/>
</dbReference>
<evidence type="ECO:0000313" key="12">
    <source>
        <dbReference type="EMBL" id="MBB4892340.1"/>
    </source>
</evidence>
<dbReference type="InterPro" id="IPR032821">
    <property type="entry name" value="PKS_assoc"/>
</dbReference>
<dbReference type="GO" id="GO:0033068">
    <property type="term" value="P:macrolide biosynthetic process"/>
    <property type="evidence" value="ECO:0007669"/>
    <property type="project" value="UniProtKB-ARBA"/>
</dbReference>
<dbReference type="Gene3D" id="3.30.70.3290">
    <property type="match status" value="2"/>
</dbReference>
<evidence type="ECO:0000256" key="4">
    <source>
        <dbReference type="ARBA" id="ARBA00022679"/>
    </source>
</evidence>
<dbReference type="InterPro" id="IPR020806">
    <property type="entry name" value="PKS_PP-bd"/>
</dbReference>
<feature type="region of interest" description="C-terminal hotdog fold" evidence="8">
    <location>
        <begin position="2802"/>
        <end position="2938"/>
    </location>
</feature>
<dbReference type="Pfam" id="PF02801">
    <property type="entry name" value="Ketoacyl-synt_C"/>
    <property type="match status" value="2"/>
</dbReference>
<dbReference type="FunFam" id="1.10.1200.10:FF:000007">
    <property type="entry name" value="Probable polyketide synthase pks17"/>
    <property type="match status" value="2"/>
</dbReference>
<dbReference type="InterPro" id="IPR009081">
    <property type="entry name" value="PP-bd_ACP"/>
</dbReference>
<evidence type="ECO:0000259" key="11">
    <source>
        <dbReference type="PROSITE" id="PS52019"/>
    </source>
</evidence>
<dbReference type="InterPro" id="IPR036736">
    <property type="entry name" value="ACP-like_sf"/>
</dbReference>
<evidence type="ECO:0000313" key="13">
    <source>
        <dbReference type="Proteomes" id="UP000556084"/>
    </source>
</evidence>
<sequence>MTESASPVSALATELAELSEADRFRRLLAVVLREAEAALRKAGREPSGRLDPHQPFLRLGFDSLAVVDLHRRLGAATGTELPISIAFDHPTPTALAEQLMWEVLGVRRGRDAAAAAPRAHAFDEPVAIVGMACRYPGGVSSPEQLWELLAAGDDAIGGLPTDRGWDVEGLYDPDPDAPGKTYAREGGFLYGAAEFDADFFGISPREASSMDPQQRLTLETSWEALERAGIDPHTLRGSTTGVFVGAEPQEYGPLLHQAPEGYEGYLLTGNATSVISGRVAYTLGLEGPTLTVDTACSSSLVAVHLAAQALRSGECSLALAGGVAVMSSPGTFTAFSRQRGLAPDGRCKPFAEAADGTGWAEGIGMLVVERLSDALRNGHRVLAVVRGSAVNQDGASNGLTAPNGPAQQRLVQQALASGGLSTGDVDAVEAHGTGTRLGDPIEAHALLATYGQGREEGRPLWLGSVKSNLGHTQAAAGVAGIIKMVLALRNEQLPMTLGVDAPSSHVDWSAGSVELLTEAREWPAGERVRRAGVSSFGISGTNAHVIVEEAPAAAEAAEMPVVPVVPWVLSGKTPEALAAQVERLRAFVSANPELDPAAVGAALATERAAFAYRAAVVGTDRESLLAGLEQPAIQAVANSGQLAFLFTGQGSQRVGMGRELYETFPVFAEAFDAVCEELDAHLERPLKDVVFGFDGDGELLNTTEFAQPGLFAVEVALFRLMQSWGVRPDVLAGHSIGELAAAYVAGVWSLEDAALLVAARGRLMQQLPAGGAMAAIQATEAEVRAQLVDGVDIAAVNGPMSVVVSGDEAAVEALAAHFAGQGRKTKRLTVSHAFHSAHMEPMLAEFRRHAQVLEYAAPTVPLVSTLTGRPATAEELTDPEYWVRHVREAVRFADAVQVLEEQGVTAFVELGPDAVLTAMAAESTDGVLVATTRRGHDEARTAVEALARLHVHGAEIDWQRYFGTPTVPVDLPTYAFRRQRYWLDAPAAGATDAAALGVASAGHPLLGAAVAVAGGDRLVLTGRLSPATHPWLADHAVGGTALLPGTGFVELAVQAGDRVGCDVLEELTLQAPLWLDATGGVELQIVVEEPAADGRRALAVHSRSSRTGFEAEDGWTLHAQGLLRAGGTTARDRGAAWPPSGARVIDVEGAYDRMREQGYGYGAAFQGLRAAWRNGDEVYAEVALPEGVDAAGYALHPALLDAALHVIGLDEDGTTGPELPFAWNDVTLYATGATALRVHVTPAGSGVTIRLYDAANAPVATVGSLVLRPLSTESEGVRSLPLHHVEWVAVEGASAGDGAVDGVVFAVPEGPGALAATLAHVQQWLADGSDGRLVAVTRGAVAVRAGDGVAVLEQAAVRGLLRSAQAENPGRIVLLDTDADDVDTAAALACGEPELALRGGVCFAARLARTVPAEAASPWRHDSTVLITGGTGGLGALTARHLVAEHGVRTLHLVSRRGPDAPGAAVLLAELEAAGAAVTISACDISDRQAVAGLLDGIPGLTAVIHTAGVLNDATVTGLTPAHLDSVWAPKADAARHLHELTLDRSLDAFVLFSSAAATFDGTGQGNYAAANAYLDALATHRRALGLPATSLAWGLWAPEAGGMGATLTDADVQRTARAGTPAHSAAEGLAMFDAACQGAQAHTLALRLDAGALSRRAARSEGIPALLRALVRTPGRRAAASASEDGGSLQQQLTGMAAADQDRFLLNLVRTHVASALGHSGPQAVDPDRGFGTLGFDSLAAVELRNHLSAATGLRLPATLTFDYPNATALAGYLREKLVGEQEAAPAAAVARQQADDDEPIAIVGMACRYPGEVSSPEDLWELLAAGRDAIGPFPENRGPSWADSYDPDPEAVGKTYSNEGAFLLDAGEFDADFFGISPREALATDPQQRLLLETSWEAVERAGIDPSALRGSNTGVFAGVMYHDFAPRLRTVPEELAGYLGNGGLGSVVSGRVSYALGLEGPALTIDTACSSSLVAVHLAAQALRTGECSLALAGGVTVMTTPDTFVDFSRQRGLSADGRCKPFAEAADGTGWGEGVGVLVLEKLSDAQRNGHRVLAVVRASAVNQDGASSQLTAPNGPSQQRVIRQALTAGGLSAADVDVVEGHGTGTRLGDPIEAQALLATYGQERTDGEPLWLGSVKSNLGHTQAAAGVAGIMKMVLALRNERMPRTLHVDAPSSHVDWAAGAVELLTEAREWPAGERVRRAGVSSFGISGTNAHVIVEEAPAAAEAAEALDVPVVPWVLSGKTPEAVAAQVERLRAFVSANPELDPAAVGAALVMSRTTFTHRAAVVSRDINELLAGLEQPAIQAVANSGQLAFLFTGQGSQRVGMGRELYEAFPVFAEAFDEVCQTFGGQLKDVVFGDGDLLNTTEYAQPALFAVEVALFKLMQSWGVRPDVLAGHSIGELAAAYVAGVWSLDDAIKLVAARGRLMQQLPAGGAMAAIQATEDEVRTQLTDGVDIAAVNGPTSVVVSGDEAAVDALAAHFTGQGRKTKRLTVSHAFHSAHMEPMLAEFGEIAAELTYSAPSIPIVSTLTGKALSVDELSDPAYWVRHVREAVRFADAVVTLENKGVTTYLELGPDAVLTAMAAETTDAALIPTTRRNHDEARTTVEALTRLHTHGVTVDWAAYFGTTPTTLDLPTYPFQHQTYWLADTTLVTGSAADFGQDDTGHALLGAAVELPDSEGVLFTGRLSLSTHPWLADHAVSGTVILPGAALLDIAIHAADHIGRSTVEELTLHAPLVLGDGETVQLRVQVQQQTVAVFSRVESGDDEPWTRHADGVLAPEADKPAFELSAWPPAGAEPVDVTGLYEQLAASGLEYGPLFQGLRAAWRDGDAVYAEIALPDGTDTTGYALHPALLDAALHSIGLAGNASEAAELPFAWSDVTLHATGAAALRVHAAPTGSGSGHTLLLADPQGAPVATVGSLALRAVAPGTTSPSRERDLYRIEWSPVTTPSGTATPVPGTVLRVGSVTETLGELQTWLTGTGSDDAKLVVITRGAVAVGTGITDLDQAAVHGLVRAAQAENPDRIVLLDTDTDDVDISTVLACGEPELALRDGTYYAARLARTIPTGTASPWRADSIVLITGGTGGLGALTARHLVAEHGVRTLHLVSRRGTDAPGATELQAELEAAGATVTVTACDISDRQAVAALLGGIPDLTAVIHTAGVLNDATVTGLTPAHLDSVWAPKADAARHLHELTLDRSLDAFVLFSSTAATFDGTGQGNYAAANAYLDALATHRHALGLPATSLAWGLWAPEAGGMGATLTDTDIERVARGGPKVLGRERGMALFDAALASGEPHLLPVPFDTGALAERARTQGLPAVLRGLVRTPAARRGAPAAAGAEAEAAGLKEQLLRLPADERGPAVLEFVRTHAAAVLGHASADAVDAARGFGGLGFDSLAAVEFRNRLTPATGLRLPATLIFDYPTSEALAGYIREQLVPDETGPAALRAVESELAALEARLLAAAGPDGAPAPEDHARIAESLRALASRWSGLLAGSGSGAADPAADDLATADADELFDILDSEFEHLD</sequence>
<dbReference type="Pfam" id="PF14765">
    <property type="entry name" value="PS-DH"/>
    <property type="match status" value="2"/>
</dbReference>
<dbReference type="InterPro" id="IPR014030">
    <property type="entry name" value="Ketoacyl_synth_N"/>
</dbReference>
<dbReference type="FunFam" id="3.40.47.10:FF:000019">
    <property type="entry name" value="Polyketide synthase type I"/>
    <property type="match status" value="2"/>
</dbReference>
<dbReference type="Pfam" id="PF08659">
    <property type="entry name" value="KR"/>
    <property type="match status" value="2"/>
</dbReference>
<dbReference type="InterPro" id="IPR006162">
    <property type="entry name" value="Ppantetheine_attach_site"/>
</dbReference>
<dbReference type="InterPro" id="IPR050091">
    <property type="entry name" value="PKS_NRPS_Biosynth_Enz"/>
</dbReference>
<evidence type="ECO:0000256" key="5">
    <source>
        <dbReference type="ARBA" id="ARBA00023194"/>
    </source>
</evidence>
<dbReference type="CDD" id="cd08956">
    <property type="entry name" value="KR_3_FAS_SDR_x"/>
    <property type="match status" value="2"/>
</dbReference>
<feature type="domain" description="PKS/mFAS DH" evidence="11">
    <location>
        <begin position="2672"/>
        <end position="2938"/>
    </location>
</feature>
<feature type="domain" description="Carrier" evidence="9">
    <location>
        <begin position="3366"/>
        <end position="3441"/>
    </location>
</feature>
<comment type="caution">
    <text evidence="12">The sequence shown here is derived from an EMBL/GenBank/DDBJ whole genome shotgun (WGS) entry which is preliminary data.</text>
</comment>
<keyword evidence="2" id="KW-0596">Phosphopantetheine</keyword>
<dbReference type="InterPro" id="IPR020841">
    <property type="entry name" value="PKS_Beta-ketoAc_synthase_dom"/>
</dbReference>
<feature type="domain" description="Carrier" evidence="9">
    <location>
        <begin position="1704"/>
        <end position="1779"/>
    </location>
</feature>